<sequence>MDVISKLRLISKEFTATIIPLIYWDEIEIKTENDMEILNKLFNPKPKLDRIYLSCLDEKIVTKYPSWIIYLSETHTNIELTFPITAYQLINKDRLKSLVWEYNNHNIVNYSSNSLKKLKYIVREPRIITDLSDITMSFLNLVKLEISSKIQNVNSLGQLEHLKIVSFASVICNIGSFIELLERKECTIETIKLQLSTFTQAIELPDFNDFENQQEHYDNILDALSRNSYLKTFSIYNLTFPVPFSKQNLIQFLNGNKTLTNLGMALVKS</sequence>
<evidence type="ECO:0000313" key="2">
    <source>
        <dbReference type="Proteomes" id="UP000076078"/>
    </source>
</evidence>
<keyword evidence="2" id="KW-1185">Reference proteome</keyword>
<name>A0A152A198_TIELA</name>
<comment type="caution">
    <text evidence="1">The sequence shown here is derived from an EMBL/GenBank/DDBJ whole genome shotgun (WGS) entry which is preliminary data.</text>
</comment>
<evidence type="ECO:0000313" key="1">
    <source>
        <dbReference type="EMBL" id="KYQ99989.1"/>
    </source>
</evidence>
<gene>
    <name evidence="1" type="ORF">DLAC_03481</name>
</gene>
<dbReference type="Proteomes" id="UP000076078">
    <property type="component" value="Unassembled WGS sequence"/>
</dbReference>
<dbReference type="EMBL" id="LODT01000018">
    <property type="protein sequence ID" value="KYQ99989.1"/>
    <property type="molecule type" value="Genomic_DNA"/>
</dbReference>
<dbReference type="AlphaFoldDB" id="A0A152A198"/>
<proteinExistence type="predicted"/>
<organism evidence="1 2">
    <name type="scientific">Tieghemostelium lacteum</name>
    <name type="common">Slime mold</name>
    <name type="synonym">Dictyostelium lacteum</name>
    <dbReference type="NCBI Taxonomy" id="361077"/>
    <lineage>
        <taxon>Eukaryota</taxon>
        <taxon>Amoebozoa</taxon>
        <taxon>Evosea</taxon>
        <taxon>Eumycetozoa</taxon>
        <taxon>Dictyostelia</taxon>
        <taxon>Dictyosteliales</taxon>
        <taxon>Raperosteliaceae</taxon>
        <taxon>Tieghemostelium</taxon>
    </lineage>
</organism>
<protein>
    <submittedName>
        <fullName evidence="1">Uncharacterized protein</fullName>
    </submittedName>
</protein>
<dbReference type="InParanoid" id="A0A152A198"/>
<reference evidence="1 2" key="1">
    <citation type="submission" date="2015-12" db="EMBL/GenBank/DDBJ databases">
        <title>Dictyostelia acquired genes for synthesis and detection of signals that induce cell-type specialization by lateral gene transfer from prokaryotes.</title>
        <authorList>
            <person name="Gloeckner G."/>
            <person name="Schaap P."/>
        </authorList>
    </citation>
    <scope>NUCLEOTIDE SEQUENCE [LARGE SCALE GENOMIC DNA]</scope>
    <source>
        <strain evidence="1 2">TK</strain>
    </source>
</reference>
<accession>A0A152A198</accession>